<name>A0A3A1NA84_9FLAO</name>
<evidence type="ECO:0000313" key="3">
    <source>
        <dbReference type="Proteomes" id="UP000266067"/>
    </source>
</evidence>
<comment type="caution">
    <text evidence="2">The sequence shown here is derived from an EMBL/GenBank/DDBJ whole genome shotgun (WGS) entry which is preliminary data.</text>
</comment>
<reference evidence="2 3" key="1">
    <citation type="submission" date="2018-08" db="EMBL/GenBank/DDBJ databases">
        <title>Proposal of Muricauda 72 sp.nov. and Muricauda NH166 sp.nov., isolated from seawater.</title>
        <authorList>
            <person name="Cheng H."/>
            <person name="Wu Y.-H."/>
            <person name="Guo L.-L."/>
            <person name="Xu X.-W."/>
        </authorList>
    </citation>
    <scope>NUCLEOTIDE SEQUENCE [LARGE SCALE GENOMIC DNA]</scope>
    <source>
        <strain evidence="2 3">KCTC 22173</strain>
    </source>
</reference>
<organism evidence="2 3">
    <name type="scientific">Flagellimonas lutimaris</name>
    <dbReference type="NCBI Taxonomy" id="475082"/>
    <lineage>
        <taxon>Bacteria</taxon>
        <taxon>Pseudomonadati</taxon>
        <taxon>Bacteroidota</taxon>
        <taxon>Flavobacteriia</taxon>
        <taxon>Flavobacteriales</taxon>
        <taxon>Flavobacteriaceae</taxon>
        <taxon>Flagellimonas</taxon>
    </lineage>
</organism>
<dbReference type="AlphaFoldDB" id="A0A3A1NA84"/>
<protein>
    <submittedName>
        <fullName evidence="2">SMI1/KNR4 family protein</fullName>
    </submittedName>
</protein>
<dbReference type="Pfam" id="PF09346">
    <property type="entry name" value="SMI1_KNR4"/>
    <property type="match status" value="1"/>
</dbReference>
<dbReference type="Gene3D" id="3.40.1580.10">
    <property type="entry name" value="SMI1/KNR4-like"/>
    <property type="match status" value="1"/>
</dbReference>
<feature type="domain" description="Knr4/Smi1-like" evidence="1">
    <location>
        <begin position="2"/>
        <end position="157"/>
    </location>
</feature>
<dbReference type="SMART" id="SM00860">
    <property type="entry name" value="SMI1_KNR4"/>
    <property type="match status" value="1"/>
</dbReference>
<dbReference type="InterPro" id="IPR018958">
    <property type="entry name" value="Knr4/Smi1-like_dom"/>
</dbReference>
<evidence type="ECO:0000313" key="2">
    <source>
        <dbReference type="EMBL" id="RIV34809.1"/>
    </source>
</evidence>
<keyword evidence="3" id="KW-1185">Reference proteome</keyword>
<dbReference type="SUPFAM" id="SSF160631">
    <property type="entry name" value="SMI1/KNR4-like"/>
    <property type="match status" value="1"/>
</dbReference>
<dbReference type="InterPro" id="IPR037883">
    <property type="entry name" value="Knr4/Smi1-like_sf"/>
</dbReference>
<dbReference type="EMBL" id="QXFH01000070">
    <property type="protein sequence ID" value="RIV34809.1"/>
    <property type="molecule type" value="Genomic_DNA"/>
</dbReference>
<sequence length="180" mass="20548">MSISQIDAFEHYYGVQLPECYKSFLLHIGSGGRSYLNSGDGPFFGIYPFGENLDDLIHNNVEKHLKKECTLHPHITETQWDELTNPFYEEDISDEDYEELNGTLYGGILPLGSQGCSFIHALVLNGPYRGMVVNLDRGELSSPQFSKDQNFLDWYERWLDEIISGKLITTSPSWVGYPKK</sequence>
<evidence type="ECO:0000259" key="1">
    <source>
        <dbReference type="SMART" id="SM00860"/>
    </source>
</evidence>
<accession>A0A3A1NA84</accession>
<dbReference type="OrthoDB" id="1190024at2"/>
<dbReference type="Proteomes" id="UP000266067">
    <property type="component" value="Unassembled WGS sequence"/>
</dbReference>
<gene>
    <name evidence="2" type="ORF">D2V08_05375</name>
</gene>
<proteinExistence type="predicted"/>